<dbReference type="PROSITE" id="PS51186">
    <property type="entry name" value="GNAT"/>
    <property type="match status" value="1"/>
</dbReference>
<sequence>MIREITRDDFDGLLRLYMELHDNPFPEKDEHVMAVWERIISDNDHHIIVADEDGVIAASCVCVIIPNLTRSQRPYAFIENVVTSAKYRRKGLATACLDYARELARKENCYKMMLLTGSKDRGVLEFYEKAGYNSSDKTAFIQWL</sequence>
<dbReference type="RefSeq" id="WP_072299431.1">
    <property type="nucleotide sequence ID" value="NZ_FPIP01000002.1"/>
</dbReference>
<dbReference type="GO" id="GO:0004343">
    <property type="term" value="F:glucosamine 6-phosphate N-acetyltransferase activity"/>
    <property type="evidence" value="ECO:0007669"/>
    <property type="project" value="TreeGrafter"/>
</dbReference>
<feature type="domain" description="N-acetyltransferase" evidence="1">
    <location>
        <begin position="1"/>
        <end position="144"/>
    </location>
</feature>
<organism evidence="2 3">
    <name type="scientific">Ruminococcus flavefaciens</name>
    <dbReference type="NCBI Taxonomy" id="1265"/>
    <lineage>
        <taxon>Bacteria</taxon>
        <taxon>Bacillati</taxon>
        <taxon>Bacillota</taxon>
        <taxon>Clostridia</taxon>
        <taxon>Eubacteriales</taxon>
        <taxon>Oscillospiraceae</taxon>
        <taxon>Ruminococcus</taxon>
    </lineage>
</organism>
<evidence type="ECO:0000259" key="1">
    <source>
        <dbReference type="PROSITE" id="PS51186"/>
    </source>
</evidence>
<dbReference type="SUPFAM" id="SSF55729">
    <property type="entry name" value="Acyl-CoA N-acyltransferases (Nat)"/>
    <property type="match status" value="1"/>
</dbReference>
<evidence type="ECO:0000313" key="2">
    <source>
        <dbReference type="EMBL" id="SFW20804.1"/>
    </source>
</evidence>
<dbReference type="Proteomes" id="UP000183461">
    <property type="component" value="Unassembled WGS sequence"/>
</dbReference>
<name>A0A1K1MCE4_RUMFL</name>
<dbReference type="InterPro" id="IPR016181">
    <property type="entry name" value="Acyl_CoA_acyltransferase"/>
</dbReference>
<proteinExistence type="predicted"/>
<protein>
    <submittedName>
        <fullName evidence="2">Ribosomal protein S18 acetylase RimI</fullName>
    </submittedName>
</protein>
<keyword evidence="2" id="KW-0689">Ribosomal protein</keyword>
<dbReference type="Gene3D" id="3.40.630.30">
    <property type="match status" value="1"/>
</dbReference>
<dbReference type="PANTHER" id="PTHR13355">
    <property type="entry name" value="GLUCOSAMINE 6-PHOSPHATE N-ACETYLTRANSFERASE"/>
    <property type="match status" value="1"/>
</dbReference>
<dbReference type="CDD" id="cd04301">
    <property type="entry name" value="NAT_SF"/>
    <property type="match status" value="1"/>
</dbReference>
<gene>
    <name evidence="2" type="ORF">SAMN02910280_1059</name>
</gene>
<dbReference type="EMBL" id="FPIP01000002">
    <property type="protein sequence ID" value="SFW20804.1"/>
    <property type="molecule type" value="Genomic_DNA"/>
</dbReference>
<dbReference type="PANTHER" id="PTHR13355:SF11">
    <property type="entry name" value="GLUCOSAMINE 6-PHOSPHATE N-ACETYLTRANSFERASE"/>
    <property type="match status" value="1"/>
</dbReference>
<evidence type="ECO:0000313" key="3">
    <source>
        <dbReference type="Proteomes" id="UP000183461"/>
    </source>
</evidence>
<dbReference type="Pfam" id="PF00583">
    <property type="entry name" value="Acetyltransf_1"/>
    <property type="match status" value="1"/>
</dbReference>
<dbReference type="GO" id="GO:0005840">
    <property type="term" value="C:ribosome"/>
    <property type="evidence" value="ECO:0007669"/>
    <property type="project" value="UniProtKB-KW"/>
</dbReference>
<reference evidence="3" key="1">
    <citation type="submission" date="2016-11" db="EMBL/GenBank/DDBJ databases">
        <authorList>
            <person name="Varghese N."/>
            <person name="Submissions S."/>
        </authorList>
    </citation>
    <scope>NUCLEOTIDE SEQUENCE [LARGE SCALE GENOMIC DNA]</scope>
    <source>
        <strain evidence="3">YL228</strain>
    </source>
</reference>
<accession>A0A1K1MCE4</accession>
<dbReference type="AlphaFoldDB" id="A0A1K1MCE4"/>
<dbReference type="InterPro" id="IPR039143">
    <property type="entry name" value="GNPNAT1-like"/>
</dbReference>
<dbReference type="InterPro" id="IPR000182">
    <property type="entry name" value="GNAT_dom"/>
</dbReference>
<keyword evidence="2" id="KW-0687">Ribonucleoprotein</keyword>